<dbReference type="Proteomes" id="UP000375690">
    <property type="component" value="Unassembled WGS sequence"/>
</dbReference>
<dbReference type="GO" id="GO:0016757">
    <property type="term" value="F:glycosyltransferase activity"/>
    <property type="evidence" value="ECO:0007669"/>
    <property type="project" value="InterPro"/>
</dbReference>
<name>A0A414EB97_BACOV</name>
<evidence type="ECO:0000313" key="5">
    <source>
        <dbReference type="Proteomes" id="UP000365824"/>
    </source>
</evidence>
<reference evidence="5 6" key="1">
    <citation type="journal article" date="2019" name="Nat. Med.">
        <title>A library of human gut bacterial isolates paired with longitudinal multiomics data enables mechanistic microbiome research.</title>
        <authorList>
            <person name="Poyet M."/>
            <person name="Groussin M."/>
            <person name="Gibbons S.M."/>
            <person name="Avila-Pacheco J."/>
            <person name="Jiang X."/>
            <person name="Kearney S.M."/>
            <person name="Perrotta A.R."/>
            <person name="Berdy B."/>
            <person name="Zhao S."/>
            <person name="Lieberman T.D."/>
            <person name="Swanson P.K."/>
            <person name="Smith M."/>
            <person name="Roesemann S."/>
            <person name="Alexander J.E."/>
            <person name="Rich S.A."/>
            <person name="Livny J."/>
            <person name="Vlamakis H."/>
            <person name="Clish C."/>
            <person name="Bullock K."/>
            <person name="Deik A."/>
            <person name="Scott J."/>
            <person name="Pierce K.A."/>
            <person name="Xavier R.J."/>
            <person name="Alm E.J."/>
        </authorList>
    </citation>
    <scope>NUCLEOTIDE SEQUENCE [LARGE SCALE GENOMIC DNA]</scope>
    <source>
        <strain evidence="3 7">BIOML-A14</strain>
        <strain evidence="2 5">BIOML-A160</strain>
        <strain evidence="4 6">BIOML-A2</strain>
    </source>
</reference>
<dbReference type="GeneID" id="29453316"/>
<sequence length="405" mass="45987">MKRIAIMNNGTLPIPSVLGGAVETLVQLLVDTNEKEKQMQLEILSIDNVNAREKAKEYRYTHFHFVSTSSILNRMTDFLKRCYNFIALRTGLPFIGYCYASALVRFIKNCNNIDAVLLEGSSINADYIKRKTALPVIQRIHNVPPHSLRHWDDLNAKSTDLYLGISNYICTVLQKNVEGKYGAAIKLLYNSINFNQFNVRTTNEERHTLRKSLNIPANSFLFVFSGRLRNYKGIKELLLAFLESKDKMPDAYLLIVGSFAFSSTYVSLFEKELASIIHQLGERVIFTGFVKYEVIHRYYQIANVGVFPSIWEEPFALTCLEAIASSLPVIITRSGGMPEIVNEECGIVVENDANLVNSLAAAMENIYGMDKAKLENMAQHSVLRAQSFDNQLQYKQFVEYINSEI</sequence>
<evidence type="ECO:0000313" key="2">
    <source>
        <dbReference type="EMBL" id="KAA3924414.1"/>
    </source>
</evidence>
<dbReference type="Pfam" id="PF00534">
    <property type="entry name" value="Glycos_transf_1"/>
    <property type="match status" value="1"/>
</dbReference>
<protein>
    <submittedName>
        <fullName evidence="4">Glycosyltransferase family 4 protein</fullName>
    </submittedName>
</protein>
<dbReference type="Proteomes" id="UP000365824">
    <property type="component" value="Unassembled WGS sequence"/>
</dbReference>
<evidence type="ECO:0000313" key="4">
    <source>
        <dbReference type="EMBL" id="KAB1323102.1"/>
    </source>
</evidence>
<keyword evidence="4" id="KW-0808">Transferase</keyword>
<organism evidence="4 6">
    <name type="scientific">Bacteroides ovatus</name>
    <dbReference type="NCBI Taxonomy" id="28116"/>
    <lineage>
        <taxon>Bacteria</taxon>
        <taxon>Pseudomonadati</taxon>
        <taxon>Bacteroidota</taxon>
        <taxon>Bacteroidia</taxon>
        <taxon>Bacteroidales</taxon>
        <taxon>Bacteroidaceae</taxon>
        <taxon>Bacteroides</taxon>
    </lineage>
</organism>
<dbReference type="Proteomes" id="UP000435985">
    <property type="component" value="Unassembled WGS sequence"/>
</dbReference>
<evidence type="ECO:0000259" key="1">
    <source>
        <dbReference type="Pfam" id="PF00534"/>
    </source>
</evidence>
<accession>A0A414EB97</accession>
<dbReference type="InterPro" id="IPR001296">
    <property type="entry name" value="Glyco_trans_1"/>
</dbReference>
<dbReference type="EMBL" id="VWFC01000029">
    <property type="protein sequence ID" value="KAB1323102.1"/>
    <property type="molecule type" value="Genomic_DNA"/>
</dbReference>
<dbReference type="PANTHER" id="PTHR45947">
    <property type="entry name" value="SULFOQUINOVOSYL TRANSFERASE SQD2"/>
    <property type="match status" value="1"/>
</dbReference>
<proteinExistence type="predicted"/>
<dbReference type="KEGG" id="boa:Bovatus_00893"/>
<dbReference type="RefSeq" id="WP_004295805.1">
    <property type="nucleotide sequence ID" value="NZ_CP012938.1"/>
</dbReference>
<feature type="domain" description="Glycosyl transferase family 1" evidence="1">
    <location>
        <begin position="206"/>
        <end position="366"/>
    </location>
</feature>
<dbReference type="PANTHER" id="PTHR45947:SF3">
    <property type="entry name" value="SULFOQUINOVOSYL TRANSFERASE SQD2"/>
    <property type="match status" value="1"/>
</dbReference>
<dbReference type="InterPro" id="IPR050194">
    <property type="entry name" value="Glycosyltransferase_grp1"/>
</dbReference>
<evidence type="ECO:0000313" key="6">
    <source>
        <dbReference type="Proteomes" id="UP000375690"/>
    </source>
</evidence>
<dbReference type="SUPFAM" id="SSF53756">
    <property type="entry name" value="UDP-Glycosyltransferase/glycogen phosphorylase"/>
    <property type="match status" value="1"/>
</dbReference>
<evidence type="ECO:0000313" key="7">
    <source>
        <dbReference type="Proteomes" id="UP000435985"/>
    </source>
</evidence>
<dbReference type="EMBL" id="VWFO01000019">
    <property type="protein sequence ID" value="KAA4663317.1"/>
    <property type="molecule type" value="Genomic_DNA"/>
</dbReference>
<gene>
    <name evidence="4" type="ORF">F3B53_19730</name>
    <name evidence="3" type="ORF">F3B98_15380</name>
    <name evidence="2" type="ORF">F3F25_21945</name>
</gene>
<dbReference type="AlphaFoldDB" id="A0A414EB97"/>
<dbReference type="Gene3D" id="3.40.50.2000">
    <property type="entry name" value="Glycogen Phosphorylase B"/>
    <property type="match status" value="1"/>
</dbReference>
<dbReference type="CDD" id="cd03801">
    <property type="entry name" value="GT4_PimA-like"/>
    <property type="match status" value="1"/>
</dbReference>
<evidence type="ECO:0000313" key="3">
    <source>
        <dbReference type="EMBL" id="KAA4663317.1"/>
    </source>
</evidence>
<dbReference type="EMBL" id="VWLB01000045">
    <property type="protein sequence ID" value="KAA3924414.1"/>
    <property type="molecule type" value="Genomic_DNA"/>
</dbReference>
<comment type="caution">
    <text evidence="4">The sequence shown here is derived from an EMBL/GenBank/DDBJ whole genome shotgun (WGS) entry which is preliminary data.</text>
</comment>